<protein>
    <recommendedName>
        <fullName evidence="4">Secreted protein</fullName>
    </recommendedName>
</protein>
<gene>
    <name evidence="2" type="ORF">LC586_24190</name>
</gene>
<feature type="chain" id="PRO_5046545201" description="Secreted protein" evidence="1">
    <location>
        <begin position="28"/>
        <end position="101"/>
    </location>
</feature>
<comment type="caution">
    <text evidence="2">The sequence shown here is derived from an EMBL/GenBank/DDBJ whole genome shotgun (WGS) entry which is preliminary data.</text>
</comment>
<reference evidence="2 3" key="1">
    <citation type="journal article" date="2021" name="Microorganisms">
        <title>Genome Evolution of Filamentous Cyanobacterium Nostoc Species: From Facultative Symbiosis to Free Living.</title>
        <authorList>
            <person name="Huo D."/>
            <person name="Li H."/>
            <person name="Cai F."/>
            <person name="Guo X."/>
            <person name="Qiao Z."/>
            <person name="Wang W."/>
            <person name="Yu G."/>
            <person name="Li R."/>
        </authorList>
    </citation>
    <scope>NUCLEOTIDE SEQUENCE [LARGE SCALE GENOMIC DNA]</scope>
    <source>
        <strain evidence="2 3">CHAB 5714</strain>
    </source>
</reference>
<proteinExistence type="predicted"/>
<name>A0ABS8IDB5_9NOSO</name>
<evidence type="ECO:0000313" key="2">
    <source>
        <dbReference type="EMBL" id="MCC5602215.1"/>
    </source>
</evidence>
<evidence type="ECO:0000313" key="3">
    <source>
        <dbReference type="Proteomes" id="UP001199525"/>
    </source>
</evidence>
<dbReference type="RefSeq" id="WP_229487184.1">
    <property type="nucleotide sequence ID" value="NZ_JAIVFQ010000046.1"/>
</dbReference>
<keyword evidence="1" id="KW-0732">Signal</keyword>
<accession>A0ABS8IDB5</accession>
<dbReference type="Proteomes" id="UP001199525">
    <property type="component" value="Unassembled WGS sequence"/>
</dbReference>
<sequence>MRSQNAKKIILFVIFLCSVLYAPQTLAATRQQLDNLTLDEVLALYEHELNNANIVLESCYQGAASYPIMRSSCDIQKTQWENYFAQFRLYIQQRRLIEEGN</sequence>
<feature type="signal peptide" evidence="1">
    <location>
        <begin position="1"/>
        <end position="27"/>
    </location>
</feature>
<keyword evidence="3" id="KW-1185">Reference proteome</keyword>
<dbReference type="EMBL" id="JAIVFQ010000046">
    <property type="protein sequence ID" value="MCC5602215.1"/>
    <property type="molecule type" value="Genomic_DNA"/>
</dbReference>
<evidence type="ECO:0008006" key="4">
    <source>
        <dbReference type="Google" id="ProtNLM"/>
    </source>
</evidence>
<evidence type="ECO:0000256" key="1">
    <source>
        <dbReference type="SAM" id="SignalP"/>
    </source>
</evidence>
<organism evidence="2 3">
    <name type="scientific">Nostoc favosum CHAB5714</name>
    <dbReference type="NCBI Taxonomy" id="2780399"/>
    <lineage>
        <taxon>Bacteria</taxon>
        <taxon>Bacillati</taxon>
        <taxon>Cyanobacteriota</taxon>
        <taxon>Cyanophyceae</taxon>
        <taxon>Nostocales</taxon>
        <taxon>Nostocaceae</taxon>
        <taxon>Nostoc</taxon>
        <taxon>Nostoc favosum</taxon>
    </lineage>
</organism>